<dbReference type="GO" id="GO:0004674">
    <property type="term" value="F:protein serine/threonine kinase activity"/>
    <property type="evidence" value="ECO:0007669"/>
    <property type="project" value="UniProtKB-KW"/>
</dbReference>
<dbReference type="GO" id="GO:0005524">
    <property type="term" value="F:ATP binding"/>
    <property type="evidence" value="ECO:0007669"/>
    <property type="project" value="UniProtKB-UniRule"/>
</dbReference>
<feature type="compositionally biased region" description="Basic residues" evidence="11">
    <location>
        <begin position="382"/>
        <end position="394"/>
    </location>
</feature>
<dbReference type="SMART" id="SM00220">
    <property type="entry name" value="S_TKc"/>
    <property type="match status" value="1"/>
</dbReference>
<evidence type="ECO:0000256" key="10">
    <source>
        <dbReference type="PROSITE-ProRule" id="PRU10141"/>
    </source>
</evidence>
<dbReference type="Proteomes" id="UP001430356">
    <property type="component" value="Unassembled WGS sequence"/>
</dbReference>
<evidence type="ECO:0000256" key="6">
    <source>
        <dbReference type="ARBA" id="ARBA00022777"/>
    </source>
</evidence>
<evidence type="ECO:0000256" key="9">
    <source>
        <dbReference type="ARBA" id="ARBA00048679"/>
    </source>
</evidence>
<reference evidence="13 14" key="1">
    <citation type="journal article" date="2021" name="MBio">
        <title>A New Model Trypanosomatid, Novymonas esmeraldas: Genomic Perception of Its 'Candidatus Pandoraea novymonadis' Endosymbiont.</title>
        <authorList>
            <person name="Zakharova A."/>
            <person name="Saura A."/>
            <person name="Butenko A."/>
            <person name="Podesvova L."/>
            <person name="Warmusova S."/>
            <person name="Kostygov A.Y."/>
            <person name="Nenarokova A."/>
            <person name="Lukes J."/>
            <person name="Opperdoes F.R."/>
            <person name="Yurchenko V."/>
        </authorList>
    </citation>
    <scope>NUCLEOTIDE SEQUENCE [LARGE SCALE GENOMIC DNA]</scope>
    <source>
        <strain evidence="13 14">E262AT.01</strain>
    </source>
</reference>
<evidence type="ECO:0000259" key="12">
    <source>
        <dbReference type="PROSITE" id="PS50011"/>
    </source>
</evidence>
<evidence type="ECO:0000256" key="11">
    <source>
        <dbReference type="SAM" id="MobiDB-lite"/>
    </source>
</evidence>
<name>A0AAW0EN29_9TRYP</name>
<evidence type="ECO:0000256" key="8">
    <source>
        <dbReference type="ARBA" id="ARBA00047899"/>
    </source>
</evidence>
<comment type="catalytic activity">
    <reaction evidence="9">
        <text>L-seryl-[protein] + ATP = O-phospho-L-seryl-[protein] + ADP + H(+)</text>
        <dbReference type="Rhea" id="RHEA:17989"/>
        <dbReference type="Rhea" id="RHEA-COMP:9863"/>
        <dbReference type="Rhea" id="RHEA-COMP:11604"/>
        <dbReference type="ChEBI" id="CHEBI:15378"/>
        <dbReference type="ChEBI" id="CHEBI:29999"/>
        <dbReference type="ChEBI" id="CHEBI:30616"/>
        <dbReference type="ChEBI" id="CHEBI:83421"/>
        <dbReference type="ChEBI" id="CHEBI:456216"/>
        <dbReference type="EC" id="2.7.11.1"/>
    </reaction>
</comment>
<feature type="region of interest" description="Disordered" evidence="11">
    <location>
        <begin position="381"/>
        <end position="402"/>
    </location>
</feature>
<dbReference type="PANTHER" id="PTHR43671:SF98">
    <property type="entry name" value="SERINE_THREONINE-PROTEIN KINASE NEK11"/>
    <property type="match status" value="1"/>
</dbReference>
<gene>
    <name evidence="13" type="ORF">NESM_000429000</name>
</gene>
<dbReference type="SUPFAM" id="SSF56112">
    <property type="entry name" value="Protein kinase-like (PK-like)"/>
    <property type="match status" value="1"/>
</dbReference>
<dbReference type="EMBL" id="JAECZO010000046">
    <property type="protein sequence ID" value="KAK7195061.1"/>
    <property type="molecule type" value="Genomic_DNA"/>
</dbReference>
<dbReference type="PANTHER" id="PTHR43671">
    <property type="entry name" value="SERINE/THREONINE-PROTEIN KINASE NEK"/>
    <property type="match status" value="1"/>
</dbReference>
<organism evidence="13 14">
    <name type="scientific">Novymonas esmeraldas</name>
    <dbReference type="NCBI Taxonomy" id="1808958"/>
    <lineage>
        <taxon>Eukaryota</taxon>
        <taxon>Discoba</taxon>
        <taxon>Euglenozoa</taxon>
        <taxon>Kinetoplastea</taxon>
        <taxon>Metakinetoplastina</taxon>
        <taxon>Trypanosomatida</taxon>
        <taxon>Trypanosomatidae</taxon>
        <taxon>Novymonas</taxon>
    </lineage>
</organism>
<comment type="catalytic activity">
    <reaction evidence="8">
        <text>L-threonyl-[protein] + ATP = O-phospho-L-threonyl-[protein] + ADP + H(+)</text>
        <dbReference type="Rhea" id="RHEA:46608"/>
        <dbReference type="Rhea" id="RHEA-COMP:11060"/>
        <dbReference type="Rhea" id="RHEA-COMP:11605"/>
        <dbReference type="ChEBI" id="CHEBI:15378"/>
        <dbReference type="ChEBI" id="CHEBI:30013"/>
        <dbReference type="ChEBI" id="CHEBI:30616"/>
        <dbReference type="ChEBI" id="CHEBI:61977"/>
        <dbReference type="ChEBI" id="CHEBI:456216"/>
        <dbReference type="EC" id="2.7.11.1"/>
    </reaction>
</comment>
<evidence type="ECO:0000256" key="3">
    <source>
        <dbReference type="ARBA" id="ARBA00022527"/>
    </source>
</evidence>
<protein>
    <recommendedName>
        <fullName evidence="2">non-specific serine/threonine protein kinase</fullName>
        <ecNumber evidence="2">2.7.11.1</ecNumber>
    </recommendedName>
</protein>
<evidence type="ECO:0000256" key="1">
    <source>
        <dbReference type="ARBA" id="ARBA00010886"/>
    </source>
</evidence>
<dbReference type="EC" id="2.7.11.1" evidence="2"/>
<proteinExistence type="inferred from homology"/>
<dbReference type="PROSITE" id="PS50011">
    <property type="entry name" value="PROTEIN_KINASE_DOM"/>
    <property type="match status" value="1"/>
</dbReference>
<evidence type="ECO:0000256" key="5">
    <source>
        <dbReference type="ARBA" id="ARBA00022741"/>
    </source>
</evidence>
<accession>A0AAW0EN29</accession>
<dbReference type="Gene3D" id="1.10.510.10">
    <property type="entry name" value="Transferase(Phosphotransferase) domain 1"/>
    <property type="match status" value="1"/>
</dbReference>
<keyword evidence="7 10" id="KW-0067">ATP-binding</keyword>
<dbReference type="AlphaFoldDB" id="A0AAW0EN29"/>
<dbReference type="InterPro" id="IPR050660">
    <property type="entry name" value="NEK_Ser/Thr_kinase"/>
</dbReference>
<sequence length="402" mass="44902">MDVAGDFARRGLRLVGFVGSGAFGVVYLVRDSSGTCLVVKRAKGLVRQSGFLEEYVAMMDLCSRNVVSVHDAWIDRESRISILMDYCDAGDLDSYLRERYPLPQDEVLSIVAQLLLALDHIHKRDRVHRDIKPENILLSFSTEAESGARLVARLADFGAARRTAGSGARIVSQIGTPLYFAPEMLAGYPYTSKADVWSLGLVIYRLMTNTAPFCTSNADAHVREVLRRAPRHPCSNSGYCRALGDCVMAMLSKNWKRRPTAHALLCSDVFRVTLAEHRWTPAHPPASPCFFLQKQASPLVAYAAPSTRAEVVRCLQFGDQVYLSTPPSAQEPHRDAWREVLYPFSGFICCRGRDRGVLGRYIADECTVVVDILSLPRDRAVAHRPPHHSPRRPRVVRDAEFM</sequence>
<evidence type="ECO:0000313" key="13">
    <source>
        <dbReference type="EMBL" id="KAK7195061.1"/>
    </source>
</evidence>
<evidence type="ECO:0000313" key="14">
    <source>
        <dbReference type="Proteomes" id="UP001430356"/>
    </source>
</evidence>
<keyword evidence="3" id="KW-0723">Serine/threonine-protein kinase</keyword>
<dbReference type="InterPro" id="IPR011009">
    <property type="entry name" value="Kinase-like_dom_sf"/>
</dbReference>
<comment type="similarity">
    <text evidence="1">Belongs to the protein kinase superfamily. NEK Ser/Thr protein kinase family. NIMA subfamily.</text>
</comment>
<comment type="caution">
    <text evidence="13">The sequence shown here is derived from an EMBL/GenBank/DDBJ whole genome shotgun (WGS) entry which is preliminary data.</text>
</comment>
<dbReference type="PROSITE" id="PS00107">
    <property type="entry name" value="PROTEIN_KINASE_ATP"/>
    <property type="match status" value="1"/>
</dbReference>
<evidence type="ECO:0000256" key="2">
    <source>
        <dbReference type="ARBA" id="ARBA00012513"/>
    </source>
</evidence>
<keyword evidence="5 10" id="KW-0547">Nucleotide-binding</keyword>
<keyword evidence="4" id="KW-0808">Transferase</keyword>
<keyword evidence="14" id="KW-1185">Reference proteome</keyword>
<keyword evidence="6 13" id="KW-0418">Kinase</keyword>
<evidence type="ECO:0000256" key="4">
    <source>
        <dbReference type="ARBA" id="ARBA00022679"/>
    </source>
</evidence>
<dbReference type="InterPro" id="IPR017441">
    <property type="entry name" value="Protein_kinase_ATP_BS"/>
</dbReference>
<dbReference type="InterPro" id="IPR000719">
    <property type="entry name" value="Prot_kinase_dom"/>
</dbReference>
<evidence type="ECO:0000256" key="7">
    <source>
        <dbReference type="ARBA" id="ARBA00022840"/>
    </source>
</evidence>
<feature type="binding site" evidence="10">
    <location>
        <position position="40"/>
    </location>
    <ligand>
        <name>ATP</name>
        <dbReference type="ChEBI" id="CHEBI:30616"/>
    </ligand>
</feature>
<dbReference type="Pfam" id="PF00069">
    <property type="entry name" value="Pkinase"/>
    <property type="match status" value="1"/>
</dbReference>
<feature type="domain" description="Protein kinase" evidence="12">
    <location>
        <begin position="12"/>
        <end position="280"/>
    </location>
</feature>